<keyword evidence="13" id="KW-1185">Reference proteome</keyword>
<dbReference type="Gene3D" id="3.20.20.70">
    <property type="entry name" value="Aldolase class I"/>
    <property type="match status" value="1"/>
</dbReference>
<evidence type="ECO:0000259" key="11">
    <source>
        <dbReference type="Pfam" id="PF07992"/>
    </source>
</evidence>
<keyword evidence="5" id="KW-0288">FMN</keyword>
<keyword evidence="8" id="KW-0408">Iron</keyword>
<evidence type="ECO:0000259" key="10">
    <source>
        <dbReference type="Pfam" id="PF00724"/>
    </source>
</evidence>
<evidence type="ECO:0000256" key="4">
    <source>
        <dbReference type="ARBA" id="ARBA00022630"/>
    </source>
</evidence>
<dbReference type="GO" id="GO:0046872">
    <property type="term" value="F:metal ion binding"/>
    <property type="evidence" value="ECO:0007669"/>
    <property type="project" value="UniProtKB-KW"/>
</dbReference>
<comment type="similarity">
    <text evidence="3">In the N-terminal section; belongs to the NADH:flavin oxidoreductase/NADH oxidase family.</text>
</comment>
<dbReference type="RefSeq" id="WP_025023598.1">
    <property type="nucleotide sequence ID" value="NZ_AZDZ01000002.1"/>
</dbReference>
<dbReference type="PRINTS" id="PR00368">
    <property type="entry name" value="FADPNR"/>
</dbReference>
<comment type="cofactor">
    <cofactor evidence="1">
        <name>FMN</name>
        <dbReference type="ChEBI" id="CHEBI:58210"/>
    </cofactor>
</comment>
<sequence>MFFQKLFTSYKINQCEIKNRFVVPAMVTNLCDEDGNITEAFIKYHEAKARGGFGLIITEDYGVNPNGVGYQNCARLYDESQVAANQRLTDTVHMYGAKMFAQVFHPGRQTSSAVNGGVQPVAAARIPDAFNREVPHELTIPEIHQLVAEFANTARLMKKSGFDGIELHLAHGYLLAGFLSTRQNRRTDEYGGCFENRIRIVEEIYHAMRAEVGPDFPLTARVSLTEDTVDGRQMQETMMIVKHLEKLGFDGLNLSNGEYTSYAPELISSTFTAKGYNVENAKRVHEFVNIPTIVANGINDPAMAETVLEQAACDFVGMARASLADPDMPRKAARGQLSSINYCIRCLQGCEGSLLEGKHVRCLVNPELGHETEYTFEQNPESKNVLVIGGGPAGMEAAIAATRQGHEVTLWEQRNELGGEFVSAIYPPAKGEYANFLVFLNHQMKALNINVVLNQTATVENVKEFNADKIIVATGGNPNKPNLSGIDAGNIHFANDVLLGREPIEGEIVVVGGGEVGTETAMYLADAERGHVTIIEMTGDIDAGLLRTVPTKRLFRDHEVTIITHAKVKQFNNNAVVIDYNGQDERIAADEIVLAMGYHADNELLKSLQSQLDNVACAGDVIEPTNALEASTSGFKAGYYA</sequence>
<organism evidence="12 13">
    <name type="scientific">Companilactobacillus nodensis DSM 19682 = JCM 14932 = NBRC 107160</name>
    <dbReference type="NCBI Taxonomy" id="1423775"/>
    <lineage>
        <taxon>Bacteria</taxon>
        <taxon>Bacillati</taxon>
        <taxon>Bacillota</taxon>
        <taxon>Bacilli</taxon>
        <taxon>Lactobacillales</taxon>
        <taxon>Lactobacillaceae</taxon>
        <taxon>Companilactobacillus</taxon>
    </lineage>
</organism>
<feature type="domain" description="NADH:flavin oxidoreductase/NADH oxidase N-terminal" evidence="10">
    <location>
        <begin position="5"/>
        <end position="335"/>
    </location>
</feature>
<feature type="domain" description="FAD/NAD(P)-binding" evidence="11">
    <location>
        <begin position="384"/>
        <end position="612"/>
    </location>
</feature>
<dbReference type="Pfam" id="PF07992">
    <property type="entry name" value="Pyr_redox_2"/>
    <property type="match status" value="1"/>
</dbReference>
<evidence type="ECO:0000256" key="2">
    <source>
        <dbReference type="ARBA" id="ARBA00001966"/>
    </source>
</evidence>
<dbReference type="Pfam" id="PF00724">
    <property type="entry name" value="Oxidored_FMN"/>
    <property type="match status" value="1"/>
</dbReference>
<accession>A0A0R1KB48</accession>
<reference evidence="12 13" key="1">
    <citation type="journal article" date="2015" name="Genome Announc.">
        <title>Expanding the biotechnology potential of lactobacilli through comparative genomics of 213 strains and associated genera.</title>
        <authorList>
            <person name="Sun Z."/>
            <person name="Harris H.M."/>
            <person name="McCann A."/>
            <person name="Guo C."/>
            <person name="Argimon S."/>
            <person name="Zhang W."/>
            <person name="Yang X."/>
            <person name="Jeffery I.B."/>
            <person name="Cooney J.C."/>
            <person name="Kagawa T.F."/>
            <person name="Liu W."/>
            <person name="Song Y."/>
            <person name="Salvetti E."/>
            <person name="Wrobel A."/>
            <person name="Rasinkangas P."/>
            <person name="Parkhill J."/>
            <person name="Rea M.C."/>
            <person name="O'Sullivan O."/>
            <person name="Ritari J."/>
            <person name="Douillard F.P."/>
            <person name="Paul Ross R."/>
            <person name="Yang R."/>
            <person name="Briner A.E."/>
            <person name="Felis G.E."/>
            <person name="de Vos W.M."/>
            <person name="Barrangou R."/>
            <person name="Klaenhammer T.R."/>
            <person name="Caufield P.W."/>
            <person name="Cui Y."/>
            <person name="Zhang H."/>
            <person name="O'Toole P.W."/>
        </authorList>
    </citation>
    <scope>NUCLEOTIDE SEQUENCE [LARGE SCALE GENOMIC DNA]</scope>
    <source>
        <strain evidence="12 13">DSM 19682</strain>
    </source>
</reference>
<dbReference type="EMBL" id="AZDZ01000002">
    <property type="protein sequence ID" value="KRK80918.1"/>
    <property type="molecule type" value="Genomic_DNA"/>
</dbReference>
<comment type="caution">
    <text evidence="12">The sequence shown here is derived from an EMBL/GenBank/DDBJ whole genome shotgun (WGS) entry which is preliminary data.</text>
</comment>
<evidence type="ECO:0000256" key="7">
    <source>
        <dbReference type="ARBA" id="ARBA00023002"/>
    </source>
</evidence>
<proteinExistence type="inferred from homology"/>
<protein>
    <submittedName>
        <fullName evidence="12">NADH flavin oxidoreductase NADH oxidase</fullName>
    </submittedName>
</protein>
<dbReference type="SUPFAM" id="SSF51395">
    <property type="entry name" value="FMN-linked oxidoreductases"/>
    <property type="match status" value="1"/>
</dbReference>
<dbReference type="eggNOG" id="COG0446">
    <property type="taxonomic scope" value="Bacteria"/>
</dbReference>
<evidence type="ECO:0000313" key="12">
    <source>
        <dbReference type="EMBL" id="KRK80918.1"/>
    </source>
</evidence>
<gene>
    <name evidence="12" type="ORF">FD03_GL001053</name>
</gene>
<dbReference type="GO" id="GO:0010181">
    <property type="term" value="F:FMN binding"/>
    <property type="evidence" value="ECO:0007669"/>
    <property type="project" value="InterPro"/>
</dbReference>
<keyword evidence="6" id="KW-0479">Metal-binding</keyword>
<dbReference type="InterPro" id="IPR051793">
    <property type="entry name" value="NADH:flavin_oxidoreductase"/>
</dbReference>
<dbReference type="GO" id="GO:0016491">
    <property type="term" value="F:oxidoreductase activity"/>
    <property type="evidence" value="ECO:0007669"/>
    <property type="project" value="UniProtKB-KW"/>
</dbReference>
<evidence type="ECO:0000256" key="1">
    <source>
        <dbReference type="ARBA" id="ARBA00001917"/>
    </source>
</evidence>
<dbReference type="PATRIC" id="fig|1423775.4.peg.1081"/>
<dbReference type="InterPro" id="IPR036188">
    <property type="entry name" value="FAD/NAD-bd_sf"/>
</dbReference>
<dbReference type="Gene3D" id="3.40.50.720">
    <property type="entry name" value="NAD(P)-binding Rossmann-like Domain"/>
    <property type="match status" value="1"/>
</dbReference>
<evidence type="ECO:0000256" key="3">
    <source>
        <dbReference type="ARBA" id="ARBA00011048"/>
    </source>
</evidence>
<dbReference type="PRINTS" id="PR00469">
    <property type="entry name" value="PNDRDTASEII"/>
</dbReference>
<keyword evidence="9" id="KW-0411">Iron-sulfur</keyword>
<dbReference type="Gene3D" id="3.50.50.60">
    <property type="entry name" value="FAD/NAD(P)-binding domain"/>
    <property type="match status" value="1"/>
</dbReference>
<dbReference type="AlphaFoldDB" id="A0A0R1KB48"/>
<keyword evidence="7" id="KW-0560">Oxidoreductase</keyword>
<evidence type="ECO:0000256" key="5">
    <source>
        <dbReference type="ARBA" id="ARBA00022643"/>
    </source>
</evidence>
<dbReference type="InterPro" id="IPR013785">
    <property type="entry name" value="Aldolase_TIM"/>
</dbReference>
<dbReference type="SUPFAM" id="SSF51905">
    <property type="entry name" value="FAD/NAD(P)-binding domain"/>
    <property type="match status" value="1"/>
</dbReference>
<dbReference type="PANTHER" id="PTHR42917">
    <property type="entry name" value="2,4-DIENOYL-COA REDUCTASE"/>
    <property type="match status" value="1"/>
</dbReference>
<comment type="cofactor">
    <cofactor evidence="2">
        <name>[4Fe-4S] cluster</name>
        <dbReference type="ChEBI" id="CHEBI:49883"/>
    </cofactor>
</comment>
<keyword evidence="4" id="KW-0285">Flavoprotein</keyword>
<dbReference type="OrthoDB" id="9772736at2"/>
<dbReference type="InterPro" id="IPR001155">
    <property type="entry name" value="OxRdtase_FMN_N"/>
</dbReference>
<dbReference type="GO" id="GO:0051536">
    <property type="term" value="F:iron-sulfur cluster binding"/>
    <property type="evidence" value="ECO:0007669"/>
    <property type="project" value="UniProtKB-KW"/>
</dbReference>
<evidence type="ECO:0000256" key="8">
    <source>
        <dbReference type="ARBA" id="ARBA00023004"/>
    </source>
</evidence>
<name>A0A0R1KB48_9LACO</name>
<evidence type="ECO:0000256" key="6">
    <source>
        <dbReference type="ARBA" id="ARBA00022723"/>
    </source>
</evidence>
<dbReference type="eggNOG" id="COG1902">
    <property type="taxonomic scope" value="Bacteria"/>
</dbReference>
<dbReference type="PANTHER" id="PTHR42917:SF2">
    <property type="entry name" value="2,4-DIENOYL-COA REDUCTASE [(2E)-ENOYL-COA-PRODUCING]"/>
    <property type="match status" value="1"/>
</dbReference>
<dbReference type="STRING" id="1423775.FD03_GL001053"/>
<evidence type="ECO:0000313" key="13">
    <source>
        <dbReference type="Proteomes" id="UP000051248"/>
    </source>
</evidence>
<dbReference type="Proteomes" id="UP000051248">
    <property type="component" value="Unassembled WGS sequence"/>
</dbReference>
<evidence type="ECO:0000256" key="9">
    <source>
        <dbReference type="ARBA" id="ARBA00023014"/>
    </source>
</evidence>
<dbReference type="InterPro" id="IPR023753">
    <property type="entry name" value="FAD/NAD-binding_dom"/>
</dbReference>
<dbReference type="CDD" id="cd02803">
    <property type="entry name" value="OYE_like_FMN_family"/>
    <property type="match status" value="1"/>
</dbReference>